<feature type="compositionally biased region" description="Acidic residues" evidence="1">
    <location>
        <begin position="198"/>
        <end position="212"/>
    </location>
</feature>
<protein>
    <submittedName>
        <fullName evidence="2">RHTO0S03e01090g1_1</fullName>
    </submittedName>
</protein>
<feature type="compositionally biased region" description="Low complexity" evidence="1">
    <location>
        <begin position="116"/>
        <end position="131"/>
    </location>
</feature>
<gene>
    <name evidence="2" type="ORF">RHTO0S_03e01090g</name>
</gene>
<dbReference type="OrthoDB" id="2530495at2759"/>
<dbReference type="EMBL" id="LK052938">
    <property type="protein sequence ID" value="CDR37934.1"/>
    <property type="molecule type" value="Genomic_DNA"/>
</dbReference>
<feature type="compositionally biased region" description="Basic residues" evidence="1">
    <location>
        <begin position="336"/>
        <end position="347"/>
    </location>
</feature>
<feature type="region of interest" description="Disordered" evidence="1">
    <location>
        <begin position="190"/>
        <end position="220"/>
    </location>
</feature>
<feature type="compositionally biased region" description="Basic residues" evidence="1">
    <location>
        <begin position="11"/>
        <end position="22"/>
    </location>
</feature>
<proteinExistence type="predicted"/>
<reference evidence="2" key="1">
    <citation type="journal article" date="2014" name="Genome Announc.">
        <title>Draft genome sequence of Rhodosporidium toruloides CECT1137, an oleaginous yeast of biotechnological interest.</title>
        <authorList>
            <person name="Morin N."/>
            <person name="Calcas X."/>
            <person name="Devillers H."/>
            <person name="Durrens P."/>
            <person name="Sherman D.J."/>
            <person name="Nicaud J.-M."/>
            <person name="Neuveglise C."/>
        </authorList>
    </citation>
    <scope>NUCLEOTIDE SEQUENCE</scope>
    <source>
        <strain evidence="2">CECT1137</strain>
    </source>
</reference>
<sequence length="396" mass="41343">MAPATTTASGRPKRKRQRRRRTNISSDESDSSSSSSSSSGDSSSDSESDSPAAPAPAPVQPAQASKATEQAESSDSGDEDAESDSSSSSSGSDLSFLSDTGDRGGRRRGRGRRRAAQAAADGAVNGSAAAGPATGDLQQTGQASEARRPYPERSPSPSMLVRADPSSFVPLGTSLFPLLQARVDKQKEEGAKVLDGLVEGDEGNDADAEEDEEKGKKREDRFGDWWRARLVSEFEGDLGSLAAEPGLTPSRLSLLLTSLTTLSSLHTSSAAPASSIWKHNPSASLDPLASLPRPSADDDAFMGGADGEDWARTKVGGEGDVEVGAEGVVADEKRSVKAKSKKEKRKSLPAPQVDEVKEQEVVASSPAKEGKKEKKSRKKGRKSGVSEAGDAMDVDA</sequence>
<accession>A0A061AK35</accession>
<dbReference type="AlphaFoldDB" id="A0A061AK35"/>
<dbReference type="GO" id="GO:0030687">
    <property type="term" value="C:preribosome, large subunit precursor"/>
    <property type="evidence" value="ECO:0007669"/>
    <property type="project" value="TreeGrafter"/>
</dbReference>
<organism evidence="2">
    <name type="scientific">Rhodotorula toruloides</name>
    <name type="common">Yeast</name>
    <name type="synonym">Rhodosporidium toruloides</name>
    <dbReference type="NCBI Taxonomy" id="5286"/>
    <lineage>
        <taxon>Eukaryota</taxon>
        <taxon>Fungi</taxon>
        <taxon>Dikarya</taxon>
        <taxon>Basidiomycota</taxon>
        <taxon>Pucciniomycotina</taxon>
        <taxon>Microbotryomycetes</taxon>
        <taxon>Sporidiobolales</taxon>
        <taxon>Sporidiobolaceae</taxon>
        <taxon>Rhodotorula</taxon>
    </lineage>
</organism>
<dbReference type="InterPro" id="IPR051898">
    <property type="entry name" value="Ribosome_Assembly_3"/>
</dbReference>
<dbReference type="PANTHER" id="PTHR28127">
    <property type="entry name" value="RIBOSOME ASSEMBLY PROTEIN 3"/>
    <property type="match status" value="1"/>
</dbReference>
<feature type="region of interest" description="Disordered" evidence="1">
    <location>
        <begin position="268"/>
        <end position="396"/>
    </location>
</feature>
<feature type="compositionally biased region" description="Low complexity" evidence="1">
    <location>
        <begin position="31"/>
        <end position="52"/>
    </location>
</feature>
<name>A0A061AK35_RHOTO</name>
<dbReference type="GO" id="GO:0000027">
    <property type="term" value="P:ribosomal large subunit assembly"/>
    <property type="evidence" value="ECO:0007669"/>
    <property type="project" value="TreeGrafter"/>
</dbReference>
<feature type="compositionally biased region" description="Basic residues" evidence="1">
    <location>
        <begin position="373"/>
        <end position="382"/>
    </location>
</feature>
<dbReference type="PANTHER" id="PTHR28127:SF1">
    <property type="entry name" value="RIBOSOME ASSEMBLY PROTEIN 3"/>
    <property type="match status" value="1"/>
</dbReference>
<feature type="compositionally biased region" description="Low complexity" evidence="1">
    <location>
        <begin position="84"/>
        <end position="99"/>
    </location>
</feature>
<evidence type="ECO:0000313" key="2">
    <source>
        <dbReference type="EMBL" id="CDR37934.1"/>
    </source>
</evidence>
<feature type="region of interest" description="Disordered" evidence="1">
    <location>
        <begin position="1"/>
        <end position="167"/>
    </location>
</feature>
<feature type="compositionally biased region" description="Basic residues" evidence="1">
    <location>
        <begin position="105"/>
        <end position="115"/>
    </location>
</feature>
<evidence type="ECO:0000256" key="1">
    <source>
        <dbReference type="SAM" id="MobiDB-lite"/>
    </source>
</evidence>